<organism evidence="1 2">
    <name type="scientific">Zostera marina</name>
    <name type="common">Eelgrass</name>
    <dbReference type="NCBI Taxonomy" id="29655"/>
    <lineage>
        <taxon>Eukaryota</taxon>
        <taxon>Viridiplantae</taxon>
        <taxon>Streptophyta</taxon>
        <taxon>Embryophyta</taxon>
        <taxon>Tracheophyta</taxon>
        <taxon>Spermatophyta</taxon>
        <taxon>Magnoliopsida</taxon>
        <taxon>Liliopsida</taxon>
        <taxon>Zosteraceae</taxon>
        <taxon>Zostera</taxon>
    </lineage>
</organism>
<keyword evidence="2" id="KW-1185">Reference proteome</keyword>
<evidence type="ECO:0000313" key="1">
    <source>
        <dbReference type="EMBL" id="KMZ61302.1"/>
    </source>
</evidence>
<evidence type="ECO:0000313" key="2">
    <source>
        <dbReference type="Proteomes" id="UP000036987"/>
    </source>
</evidence>
<accession>A0A0K9NZ81</accession>
<dbReference type="InterPro" id="IPR006873">
    <property type="entry name" value="DUF620"/>
</dbReference>
<comment type="caution">
    <text evidence="1">The sequence shown here is derived from an EMBL/GenBank/DDBJ whole genome shotgun (WGS) entry which is preliminary data.</text>
</comment>
<gene>
    <name evidence="1" type="ORF">ZOSMA_53G00920</name>
</gene>
<reference evidence="2" key="1">
    <citation type="journal article" date="2016" name="Nature">
        <title>The genome of the seagrass Zostera marina reveals angiosperm adaptation to the sea.</title>
        <authorList>
            <person name="Olsen J.L."/>
            <person name="Rouze P."/>
            <person name="Verhelst B."/>
            <person name="Lin Y.-C."/>
            <person name="Bayer T."/>
            <person name="Collen J."/>
            <person name="Dattolo E."/>
            <person name="De Paoli E."/>
            <person name="Dittami S."/>
            <person name="Maumus F."/>
            <person name="Michel G."/>
            <person name="Kersting A."/>
            <person name="Lauritano C."/>
            <person name="Lohaus R."/>
            <person name="Toepel M."/>
            <person name="Tonon T."/>
            <person name="Vanneste K."/>
            <person name="Amirebrahimi M."/>
            <person name="Brakel J."/>
            <person name="Bostroem C."/>
            <person name="Chovatia M."/>
            <person name="Grimwood J."/>
            <person name="Jenkins J.W."/>
            <person name="Jueterbock A."/>
            <person name="Mraz A."/>
            <person name="Stam W.T."/>
            <person name="Tice H."/>
            <person name="Bornberg-Bauer E."/>
            <person name="Green P.J."/>
            <person name="Pearson G.A."/>
            <person name="Procaccini G."/>
            <person name="Duarte C.M."/>
            <person name="Schmutz J."/>
            <person name="Reusch T.B.H."/>
            <person name="Van de Peer Y."/>
        </authorList>
    </citation>
    <scope>NUCLEOTIDE SEQUENCE [LARGE SCALE GENOMIC DNA]</scope>
    <source>
        <strain evidence="2">cv. Finnish</strain>
    </source>
</reference>
<dbReference type="EMBL" id="LFYR01001508">
    <property type="protein sequence ID" value="KMZ61302.1"/>
    <property type="molecule type" value="Genomic_DNA"/>
</dbReference>
<name>A0A0K9NZ81_ZOSMR</name>
<sequence length="474" mass="51293">MERKQSFFSSLKGEILRTMSPSKTARMARSLCRGDSNTFVVQSTVKSTVDGLVFGSMKSGVLSPLREGPPESEKEKTKIWGRWMTKAGKISCVASLANSESDDLRLLLGVLGAPLVPVSVKPVDSAPPRPVLAIDNAPIESLSAQYILQQYIAATGGSKLLSSIRNTYVMGKVKMQTSEDGKATTKLAKSLSMGKTAESGGFVLWQMNPDMWYIELSVGGTKVHVGCNGKFVWRHTPWAGPHASKGPIRPLRRSIQGLDPRSTSNMFAKSRCTGEKNISGEGACFILKLCADPETLKSRTEGPTEIIRHILFGYFSQKTGLLVHLEDSQLTRIQSNTGGDAVYWETTINSSLHDYRDVDGVMIAHSGKSAITFFGFGETEVNRTGMTRLEEEWTIEEVGFNVHGLSMDCFIPIADVKFDGSSLEGVCDIVVGYEKGKPLLPIGISGGGGNNHRAKVASIGGDVDNNSNNETAKC</sequence>
<protein>
    <submittedName>
        <fullName evidence="1">Uncharacterized protein</fullName>
    </submittedName>
</protein>
<dbReference type="AlphaFoldDB" id="A0A0K9NZ81"/>
<dbReference type="PANTHER" id="PTHR31300:SF31">
    <property type="entry name" value="PUTATIVE (DUF620)-RELATED"/>
    <property type="match status" value="1"/>
</dbReference>
<dbReference type="PANTHER" id="PTHR31300">
    <property type="entry name" value="LIPASE"/>
    <property type="match status" value="1"/>
</dbReference>
<proteinExistence type="predicted"/>
<dbReference type="Pfam" id="PF04788">
    <property type="entry name" value="DUF620"/>
    <property type="match status" value="1"/>
</dbReference>
<dbReference type="OrthoDB" id="2012654at2759"/>
<dbReference type="Proteomes" id="UP000036987">
    <property type="component" value="Unassembled WGS sequence"/>
</dbReference>
<dbReference type="STRING" id="29655.A0A0K9NZ81"/>